<protein>
    <recommendedName>
        <fullName evidence="1">Protein CR006 P-loop domain-containing protein</fullName>
    </recommendedName>
</protein>
<proteinExistence type="predicted"/>
<evidence type="ECO:0000313" key="2">
    <source>
        <dbReference type="EMBL" id="ARW12074.1"/>
    </source>
</evidence>
<keyword evidence="2" id="KW-0614">Plasmid</keyword>
<feature type="domain" description="Protein CR006 P-loop" evidence="1">
    <location>
        <begin position="11"/>
        <end position="229"/>
    </location>
</feature>
<dbReference type="Pfam" id="PF13166">
    <property type="entry name" value="AAA_13"/>
    <property type="match status" value="1"/>
</dbReference>
<evidence type="ECO:0000313" key="3">
    <source>
        <dbReference type="Proteomes" id="UP000195633"/>
    </source>
</evidence>
<evidence type="ECO:0000259" key="1">
    <source>
        <dbReference type="Pfam" id="PF13166"/>
    </source>
</evidence>
<dbReference type="EMBL" id="CP021525">
    <property type="protein sequence ID" value="ARW12074.1"/>
    <property type="molecule type" value="Genomic_DNA"/>
</dbReference>
<dbReference type="AlphaFoldDB" id="A0A1Y0V343"/>
<name>A0A1Y0V343_9PROT</name>
<accession>A0A1Y0V343</accession>
<dbReference type="InterPro" id="IPR027417">
    <property type="entry name" value="P-loop_NTPase"/>
</dbReference>
<reference evidence="2 3" key="1">
    <citation type="submission" date="2017-05" db="EMBL/GenBank/DDBJ databases">
        <title>Genome sequence of Acetobacter pasteurianus subsp. ascendens strain SRCM101447.</title>
        <authorList>
            <person name="Cho S.H."/>
        </authorList>
    </citation>
    <scope>NUCLEOTIDE SEQUENCE [LARGE SCALE GENOMIC DNA]</scope>
    <source>
        <strain evidence="2 3">SRCM101447</strain>
        <plasmid evidence="3">Plasmid pap1447-1 sequence</plasmid>
    </source>
</reference>
<gene>
    <name evidence="2" type="ORF">S101447_03037</name>
</gene>
<dbReference type="Proteomes" id="UP000195633">
    <property type="component" value="Plasmid pAP1447-1"/>
</dbReference>
<dbReference type="Gene3D" id="3.40.50.300">
    <property type="entry name" value="P-loop containing nucleotide triphosphate hydrolases"/>
    <property type="match status" value="1"/>
</dbReference>
<dbReference type="InterPro" id="IPR026866">
    <property type="entry name" value="CR006_AAA"/>
</dbReference>
<sequence>MLNEISQTSSRYIKADQLAGLVERVAIRLALNRQHIARKQKEPSAVVVMEDNTDLFAEIRNFLTAANAAINEHNQAVDDIHNQKTMLTAEIWKYLLEETKSILDAYHSSKTAVDKAINGIEANLTIKRNELAATQHTLRELEKGITSVQPTVSEINALLASFGFRGFKLATAGDQGNLYEIVRLDGSNAVRTLSEGEKTFVTFLYFYYLIRGSVSESGMTSNRVIVFDAEISQKGCTSG</sequence>
<organism evidence="2 3">
    <name type="scientific">Acetobacter ascendens</name>
    <dbReference type="NCBI Taxonomy" id="481146"/>
    <lineage>
        <taxon>Bacteria</taxon>
        <taxon>Pseudomonadati</taxon>
        <taxon>Pseudomonadota</taxon>
        <taxon>Alphaproteobacteria</taxon>
        <taxon>Acetobacterales</taxon>
        <taxon>Acetobacteraceae</taxon>
        <taxon>Acetobacter</taxon>
    </lineage>
</organism>
<geneLocation type="plasmid" evidence="3">
    <name>pap1447-1 sequence</name>
</geneLocation>